<comment type="caution">
    <text evidence="7">The sequence shown here is derived from an EMBL/GenBank/DDBJ whole genome shotgun (WGS) entry which is preliminary data.</text>
</comment>
<keyword evidence="4 5" id="KW-0472">Membrane</keyword>
<dbReference type="PROSITE" id="PS51257">
    <property type="entry name" value="PROKAR_LIPOPROTEIN"/>
    <property type="match status" value="1"/>
</dbReference>
<evidence type="ECO:0000256" key="1">
    <source>
        <dbReference type="ARBA" id="ARBA00004141"/>
    </source>
</evidence>
<gene>
    <name evidence="7" type="primary">rrtA</name>
    <name evidence="7" type="ORF">ACG0Z6_04420</name>
</gene>
<dbReference type="RefSeq" id="WP_394458894.1">
    <property type="nucleotide sequence ID" value="NZ_JBIGHZ010000002.1"/>
</dbReference>
<dbReference type="NCBIfam" id="TIGR03902">
    <property type="entry name" value="rhom_GG_sort"/>
    <property type="match status" value="1"/>
</dbReference>
<dbReference type="InterPro" id="IPR035952">
    <property type="entry name" value="Rhomboid-like_sf"/>
</dbReference>
<dbReference type="SUPFAM" id="SSF144091">
    <property type="entry name" value="Rhomboid-like"/>
    <property type="match status" value="1"/>
</dbReference>
<evidence type="ECO:0000259" key="6">
    <source>
        <dbReference type="Pfam" id="PF01694"/>
    </source>
</evidence>
<feature type="transmembrane region" description="Helical" evidence="5">
    <location>
        <begin position="63"/>
        <end position="83"/>
    </location>
</feature>
<keyword evidence="8" id="KW-1185">Reference proteome</keyword>
<dbReference type="Pfam" id="PF01694">
    <property type="entry name" value="Rhomboid"/>
    <property type="match status" value="1"/>
</dbReference>
<name>A0ABW7FT51_9BURK</name>
<feature type="transmembrane region" description="Helical" evidence="5">
    <location>
        <begin position="115"/>
        <end position="135"/>
    </location>
</feature>
<evidence type="ECO:0000256" key="5">
    <source>
        <dbReference type="SAM" id="Phobius"/>
    </source>
</evidence>
<feature type="transmembrane region" description="Helical" evidence="5">
    <location>
        <begin position="147"/>
        <end position="165"/>
    </location>
</feature>
<dbReference type="InterPro" id="IPR022764">
    <property type="entry name" value="Peptidase_S54_rhomboid_dom"/>
</dbReference>
<feature type="transmembrane region" description="Helical" evidence="5">
    <location>
        <begin position="185"/>
        <end position="204"/>
    </location>
</feature>
<evidence type="ECO:0000256" key="4">
    <source>
        <dbReference type="ARBA" id="ARBA00023136"/>
    </source>
</evidence>
<comment type="subcellular location">
    <subcellularLocation>
        <location evidence="1">Membrane</location>
        <topology evidence="1">Multi-pass membrane protein</topology>
    </subcellularLocation>
</comment>
<keyword evidence="7" id="KW-0378">Hydrolase</keyword>
<accession>A0ABW7FT51</accession>
<dbReference type="Proteomes" id="UP001606099">
    <property type="component" value="Unassembled WGS sequence"/>
</dbReference>
<organism evidence="7 8">
    <name type="scientific">Roseateles rivi</name>
    <dbReference type="NCBI Taxonomy" id="3299028"/>
    <lineage>
        <taxon>Bacteria</taxon>
        <taxon>Pseudomonadati</taxon>
        <taxon>Pseudomonadota</taxon>
        <taxon>Betaproteobacteria</taxon>
        <taxon>Burkholderiales</taxon>
        <taxon>Sphaerotilaceae</taxon>
        <taxon>Roseateles</taxon>
    </lineage>
</organism>
<proteinExistence type="predicted"/>
<sequence>MLEPRLPPEAAAPAAWGSACALAALGATAVFLAPAGLQAALEWRPELALTQPWRVCSAALVHLSLQHLLANLAGCLMLALLAWRAGLGWRTLAAWALAWPLTQLGLLAWPDLSRYGGLSGVLHAGVATAALALLLGTARPSGAPRTVGALLLLGLALKVALEHPFGPALQTRAGWSIPIAPAAHFTGALAGVLGWAVVCALARWRSRRGGTSR</sequence>
<dbReference type="EC" id="3.4.21.-" evidence="7"/>
<evidence type="ECO:0000256" key="2">
    <source>
        <dbReference type="ARBA" id="ARBA00022692"/>
    </source>
</evidence>
<evidence type="ECO:0000313" key="8">
    <source>
        <dbReference type="Proteomes" id="UP001606099"/>
    </source>
</evidence>
<evidence type="ECO:0000256" key="3">
    <source>
        <dbReference type="ARBA" id="ARBA00022989"/>
    </source>
</evidence>
<keyword evidence="3 5" id="KW-1133">Transmembrane helix</keyword>
<feature type="domain" description="Peptidase S54 rhomboid" evidence="6">
    <location>
        <begin position="51"/>
        <end position="197"/>
    </location>
</feature>
<keyword evidence="2 5" id="KW-0812">Transmembrane</keyword>
<protein>
    <submittedName>
        <fullName evidence="7">Rhombosortase</fullName>
        <ecNumber evidence="7">3.4.21.-</ecNumber>
    </submittedName>
</protein>
<evidence type="ECO:0000313" key="7">
    <source>
        <dbReference type="EMBL" id="MFG6447488.1"/>
    </source>
</evidence>
<dbReference type="InterPro" id="IPR023826">
    <property type="entry name" value="Rhom-like_SP_proteobac"/>
</dbReference>
<reference evidence="7 8" key="1">
    <citation type="submission" date="2024-08" db="EMBL/GenBank/DDBJ databases">
        <authorList>
            <person name="Lu H."/>
        </authorList>
    </citation>
    <scope>NUCLEOTIDE SEQUENCE [LARGE SCALE GENOMIC DNA]</scope>
    <source>
        <strain evidence="7 8">BYS180W</strain>
    </source>
</reference>
<dbReference type="EMBL" id="JBIGHZ010000002">
    <property type="protein sequence ID" value="MFG6447488.1"/>
    <property type="molecule type" value="Genomic_DNA"/>
</dbReference>
<dbReference type="Gene3D" id="1.20.1540.10">
    <property type="entry name" value="Rhomboid-like"/>
    <property type="match status" value="1"/>
</dbReference>
<dbReference type="GO" id="GO:0016787">
    <property type="term" value="F:hydrolase activity"/>
    <property type="evidence" value="ECO:0007669"/>
    <property type="project" value="UniProtKB-KW"/>
</dbReference>